<feature type="domain" description="DinB-like" evidence="1">
    <location>
        <begin position="16"/>
        <end position="143"/>
    </location>
</feature>
<evidence type="ECO:0000313" key="3">
    <source>
        <dbReference type="Proteomes" id="UP000001916"/>
    </source>
</evidence>
<dbReference type="SUPFAM" id="SSF109854">
    <property type="entry name" value="DinB/YfiT-like putative metalloenzymes"/>
    <property type="match status" value="1"/>
</dbReference>
<name>D7B9W5_ALLS1</name>
<gene>
    <name evidence="2" type="ordered locus">Mesil_0463</name>
</gene>
<dbReference type="Proteomes" id="UP000001916">
    <property type="component" value="Chromosome"/>
</dbReference>
<dbReference type="InterPro" id="IPR034660">
    <property type="entry name" value="DinB/YfiT-like"/>
</dbReference>
<dbReference type="InterPro" id="IPR024775">
    <property type="entry name" value="DinB-like"/>
</dbReference>
<proteinExistence type="predicted"/>
<dbReference type="KEGG" id="msv:Mesil_0463"/>
<dbReference type="HOGENOM" id="CLU_105789_3_0_0"/>
<reference evidence="2 3" key="1">
    <citation type="journal article" date="2010" name="Stand. Genomic Sci.">
        <title>Complete genome sequence of Meiothermus silvanus type strain (VI-R2).</title>
        <authorList>
            <person name="Sikorski J."/>
            <person name="Tindall B.J."/>
            <person name="Lowry S."/>
            <person name="Lucas S."/>
            <person name="Nolan M."/>
            <person name="Copeland A."/>
            <person name="Glavina Del Rio T."/>
            <person name="Tice H."/>
            <person name="Cheng J.F."/>
            <person name="Han C."/>
            <person name="Pitluck S."/>
            <person name="Liolios K."/>
            <person name="Ivanova N."/>
            <person name="Mavromatis K."/>
            <person name="Mikhailova N."/>
            <person name="Pati A."/>
            <person name="Goodwin L."/>
            <person name="Chen A."/>
            <person name="Palaniappan K."/>
            <person name="Land M."/>
            <person name="Hauser L."/>
            <person name="Chang Y.J."/>
            <person name="Jeffries C.D."/>
            <person name="Rohde M."/>
            <person name="Goker M."/>
            <person name="Woyke T."/>
            <person name="Bristow J."/>
            <person name="Eisen J.A."/>
            <person name="Markowitz V."/>
            <person name="Hugenholtz P."/>
            <person name="Kyrpides N.C."/>
            <person name="Klenk H.P."/>
            <person name="Lapidus A."/>
        </authorList>
    </citation>
    <scope>NUCLEOTIDE SEQUENCE [LARGE SCALE GENOMIC DNA]</scope>
    <source>
        <strain evidence="3">ATCC 700542 / DSM 9946 / VI-R2</strain>
    </source>
</reference>
<sequence length="152" mass="17353">MDTTALLSWLETQPSALTLILKAPPEALDAHPIPEKWSARQNLAHLGRFHQVFLARLEQILTVDNPHLVSRTPENDPDLAAWMELPVPEIIARMKGLRSQIVQRLRDLPEEKWARTGVHPLFGPMDIGELLEHFLVHEGHHLYVALQRSRGH</sequence>
<dbReference type="OrthoDB" id="26887at2"/>
<dbReference type="RefSeq" id="WP_013157005.1">
    <property type="nucleotide sequence ID" value="NC_014212.1"/>
</dbReference>
<dbReference type="eggNOG" id="COG2318">
    <property type="taxonomic scope" value="Bacteria"/>
</dbReference>
<accession>D7B9W5</accession>
<keyword evidence="3" id="KW-1185">Reference proteome</keyword>
<evidence type="ECO:0000313" key="2">
    <source>
        <dbReference type="EMBL" id="ADH62399.1"/>
    </source>
</evidence>
<dbReference type="Pfam" id="PF12867">
    <property type="entry name" value="DinB_2"/>
    <property type="match status" value="1"/>
</dbReference>
<dbReference type="Gene3D" id="1.20.120.450">
    <property type="entry name" value="dinb family like domain"/>
    <property type="match status" value="1"/>
</dbReference>
<dbReference type="AlphaFoldDB" id="D7B9W5"/>
<protein>
    <recommendedName>
        <fullName evidence="1">DinB-like domain-containing protein</fullName>
    </recommendedName>
</protein>
<organism evidence="2 3">
    <name type="scientific">Allomeiothermus silvanus (strain ATCC 700542 / DSM 9946 / NBRC 106475 / NCIMB 13440 / VI-R2)</name>
    <name type="common">Thermus silvanus</name>
    <dbReference type="NCBI Taxonomy" id="526227"/>
    <lineage>
        <taxon>Bacteria</taxon>
        <taxon>Thermotogati</taxon>
        <taxon>Deinococcota</taxon>
        <taxon>Deinococci</taxon>
        <taxon>Thermales</taxon>
        <taxon>Thermaceae</taxon>
        <taxon>Allomeiothermus</taxon>
    </lineage>
</organism>
<dbReference type="EMBL" id="CP002042">
    <property type="protein sequence ID" value="ADH62399.1"/>
    <property type="molecule type" value="Genomic_DNA"/>
</dbReference>
<evidence type="ECO:0000259" key="1">
    <source>
        <dbReference type="Pfam" id="PF12867"/>
    </source>
</evidence>